<feature type="domain" description="Aminoglycoside phosphotransferase" evidence="2">
    <location>
        <begin position="260"/>
        <end position="435"/>
    </location>
</feature>
<dbReference type="SUPFAM" id="SSF56112">
    <property type="entry name" value="Protein kinase-like (PK-like)"/>
    <property type="match status" value="1"/>
</dbReference>
<name>A0A2G5HJA2_CERBT</name>
<feature type="region of interest" description="Disordered" evidence="1">
    <location>
        <begin position="1"/>
        <end position="25"/>
    </location>
</feature>
<reference evidence="4 5" key="1">
    <citation type="submission" date="2015-10" db="EMBL/GenBank/DDBJ databases">
        <title>The cercosporin biosynthetic gene cluster was horizontally transferred to several fungal lineages and shown to be expanded in Cercospora beticola based on microsynteny with recipient genomes.</title>
        <authorList>
            <person name="De Jonge R."/>
            <person name="Ebert M.K."/>
            <person name="Suttle J.C."/>
            <person name="Jurick Ii W.M."/>
            <person name="Secor G.A."/>
            <person name="Thomma B.P."/>
            <person name="Van De Peer Y."/>
            <person name="Bolton M.D."/>
        </authorList>
    </citation>
    <scope>NUCLEOTIDE SEQUENCE [LARGE SCALE GENOMIC DNA]</scope>
    <source>
        <strain evidence="4 5">09-40</strain>
    </source>
</reference>
<accession>A0A2G5HJA2</accession>
<dbReference type="Pfam" id="PF24968">
    <property type="entry name" value="DUF7770"/>
    <property type="match status" value="1"/>
</dbReference>
<evidence type="ECO:0000256" key="1">
    <source>
        <dbReference type="SAM" id="MobiDB-lite"/>
    </source>
</evidence>
<dbReference type="InterPro" id="IPR051678">
    <property type="entry name" value="AGP_Transferase"/>
</dbReference>
<protein>
    <submittedName>
        <fullName evidence="4">Uncharacterized protein</fullName>
    </submittedName>
</protein>
<dbReference type="InterPro" id="IPR011009">
    <property type="entry name" value="Kinase-like_dom_sf"/>
</dbReference>
<dbReference type="Proteomes" id="UP000230605">
    <property type="component" value="Chromosome 4"/>
</dbReference>
<dbReference type="Pfam" id="PF01636">
    <property type="entry name" value="APH"/>
    <property type="match status" value="1"/>
</dbReference>
<evidence type="ECO:0000313" key="4">
    <source>
        <dbReference type="EMBL" id="PIA92618.1"/>
    </source>
</evidence>
<proteinExistence type="predicted"/>
<gene>
    <name evidence="4" type="ORF">CB0940_04121</name>
</gene>
<dbReference type="Gene3D" id="3.90.1200.10">
    <property type="match status" value="1"/>
</dbReference>
<sequence>MPSAISSPSIHLYTPNRTNNNYTDPNMSAQNQLPSLHVDKLRVVAHTMGPVVPGGQLSQNHWSIYLILANGAGSVRFSMTADDRNPKNEQGIFNVTQHNYQVTNSCVQFWDFPTRANLTVGAFLRNIGEHGRQRYRMTSNGTGCRYWVSCLIHDFSQAAFLSPDAYEFLQSVIQYNYSRQQTPIYLPMQTDNFGARHNANSPHAAMEPDFTSKDSQSHIRELCHAARETRLNVISPPETTNLVVKLTANLAVKCGPGVTRAEAYALKFATEHLDSSIVRVPSFVQFFADDADIWPTGYLVMAFVDGNTLEGSTIDDVSIARKVLRAMQHIHSFTGTVPGPLDRTSARGLLWSDYGAGQPFESVRKLQEYLDTRLANFGPSIPRIDITESALCFCHMDISPRNMVLDDQGHLYLLDWGFAGFYPSIFELWSIAFEDHIRPHPLMLHLTSLLQDTATPRQLDEVQALNRVYAANQRYSFHNPDREAETRSILEAAGIQL</sequence>
<evidence type="ECO:0000259" key="3">
    <source>
        <dbReference type="Pfam" id="PF24968"/>
    </source>
</evidence>
<dbReference type="InterPro" id="IPR056672">
    <property type="entry name" value="DUF7770"/>
</dbReference>
<evidence type="ECO:0000313" key="5">
    <source>
        <dbReference type="Proteomes" id="UP000230605"/>
    </source>
</evidence>
<dbReference type="EMBL" id="LKMD01000105">
    <property type="protein sequence ID" value="PIA92618.1"/>
    <property type="molecule type" value="Genomic_DNA"/>
</dbReference>
<dbReference type="PANTHER" id="PTHR21310">
    <property type="entry name" value="AMINOGLYCOSIDE PHOSPHOTRANSFERASE-RELATED-RELATED"/>
    <property type="match status" value="1"/>
</dbReference>
<feature type="domain" description="DUF7770" evidence="3">
    <location>
        <begin position="42"/>
        <end position="190"/>
    </location>
</feature>
<dbReference type="OrthoDB" id="3648491at2759"/>
<evidence type="ECO:0000259" key="2">
    <source>
        <dbReference type="Pfam" id="PF01636"/>
    </source>
</evidence>
<organism evidence="4 5">
    <name type="scientific">Cercospora beticola</name>
    <name type="common">Sugarbeet leaf spot fungus</name>
    <dbReference type="NCBI Taxonomy" id="122368"/>
    <lineage>
        <taxon>Eukaryota</taxon>
        <taxon>Fungi</taxon>
        <taxon>Dikarya</taxon>
        <taxon>Ascomycota</taxon>
        <taxon>Pezizomycotina</taxon>
        <taxon>Dothideomycetes</taxon>
        <taxon>Dothideomycetidae</taxon>
        <taxon>Mycosphaerellales</taxon>
        <taxon>Mycosphaerellaceae</taxon>
        <taxon>Cercospora</taxon>
    </lineage>
</organism>
<dbReference type="AlphaFoldDB" id="A0A2G5HJA2"/>
<dbReference type="PANTHER" id="PTHR21310:SF39">
    <property type="entry name" value="AMINOGLYCOSIDE PHOSPHOTRANSFERASE DOMAIN-CONTAINING PROTEIN"/>
    <property type="match status" value="1"/>
</dbReference>
<dbReference type="InterPro" id="IPR002575">
    <property type="entry name" value="Aminoglycoside_PTrfase"/>
</dbReference>
<comment type="caution">
    <text evidence="4">The sequence shown here is derived from an EMBL/GenBank/DDBJ whole genome shotgun (WGS) entry which is preliminary data.</text>
</comment>